<dbReference type="Proteomes" id="UP001642360">
    <property type="component" value="Unassembled WGS sequence"/>
</dbReference>
<keyword evidence="2" id="KW-1185">Reference proteome</keyword>
<protein>
    <submittedName>
        <fullName evidence="1">Uncharacterized protein</fullName>
    </submittedName>
</protein>
<dbReference type="AlphaFoldDB" id="A0ABC8RXC9"/>
<name>A0ABC8RXC9_9AQUA</name>
<reference evidence="1 2" key="1">
    <citation type="submission" date="2024-02" db="EMBL/GenBank/DDBJ databases">
        <authorList>
            <person name="Vignale AGUSTIN F."/>
            <person name="Sosa J E."/>
            <person name="Modenutti C."/>
        </authorList>
    </citation>
    <scope>NUCLEOTIDE SEQUENCE [LARGE SCALE GENOMIC DNA]</scope>
</reference>
<proteinExistence type="predicted"/>
<organism evidence="1 2">
    <name type="scientific">Ilex paraguariensis</name>
    <name type="common">yerba mate</name>
    <dbReference type="NCBI Taxonomy" id="185542"/>
    <lineage>
        <taxon>Eukaryota</taxon>
        <taxon>Viridiplantae</taxon>
        <taxon>Streptophyta</taxon>
        <taxon>Embryophyta</taxon>
        <taxon>Tracheophyta</taxon>
        <taxon>Spermatophyta</taxon>
        <taxon>Magnoliopsida</taxon>
        <taxon>eudicotyledons</taxon>
        <taxon>Gunneridae</taxon>
        <taxon>Pentapetalae</taxon>
        <taxon>asterids</taxon>
        <taxon>campanulids</taxon>
        <taxon>Aquifoliales</taxon>
        <taxon>Aquifoliaceae</taxon>
        <taxon>Ilex</taxon>
    </lineage>
</organism>
<accession>A0ABC8RXC9</accession>
<evidence type="ECO:0000313" key="1">
    <source>
        <dbReference type="EMBL" id="CAK9149639.1"/>
    </source>
</evidence>
<evidence type="ECO:0000313" key="2">
    <source>
        <dbReference type="Proteomes" id="UP001642360"/>
    </source>
</evidence>
<comment type="caution">
    <text evidence="1">The sequence shown here is derived from an EMBL/GenBank/DDBJ whole genome shotgun (WGS) entry which is preliminary data.</text>
</comment>
<dbReference type="EMBL" id="CAUOFW020001913">
    <property type="protein sequence ID" value="CAK9149639.1"/>
    <property type="molecule type" value="Genomic_DNA"/>
</dbReference>
<gene>
    <name evidence="1" type="ORF">ILEXP_LOCUS17697</name>
</gene>
<sequence>MGWRSLIEREGADSCVSGGCVRILDVLVGRPHRSLDSPSRSLVEEKRLRKARVPGRPLGTPDVLSGRLLWNSGVLIRSSGCEGIMKDKTTGERQFWNYGSVPIGSLVIVHSKFWMNVCKLSKTSWNMKILKNHD</sequence>